<dbReference type="EMBL" id="VBOS01000098">
    <property type="protein sequence ID" value="TMQ57921.1"/>
    <property type="molecule type" value="Genomic_DNA"/>
</dbReference>
<dbReference type="Pfam" id="PF18911">
    <property type="entry name" value="PKD_4"/>
    <property type="match status" value="2"/>
</dbReference>
<dbReference type="GO" id="GO:0003993">
    <property type="term" value="F:acid phosphatase activity"/>
    <property type="evidence" value="ECO:0007669"/>
    <property type="project" value="InterPro"/>
</dbReference>
<evidence type="ECO:0000259" key="3">
    <source>
        <dbReference type="PROSITE" id="PS50093"/>
    </source>
</evidence>
<proteinExistence type="predicted"/>
<dbReference type="Proteomes" id="UP000317716">
    <property type="component" value="Unassembled WGS sequence"/>
</dbReference>
<dbReference type="Gene3D" id="2.60.40.4070">
    <property type="match status" value="1"/>
</dbReference>
<feature type="compositionally biased region" description="Polar residues" evidence="2">
    <location>
        <begin position="134"/>
        <end position="146"/>
    </location>
</feature>
<feature type="domain" description="PKD" evidence="3">
    <location>
        <begin position="937"/>
        <end position="1018"/>
    </location>
</feature>
<feature type="region of interest" description="Disordered" evidence="2">
    <location>
        <begin position="129"/>
        <end position="148"/>
    </location>
</feature>
<evidence type="ECO:0000256" key="1">
    <source>
        <dbReference type="ARBA" id="ARBA00022729"/>
    </source>
</evidence>
<dbReference type="Gene3D" id="3.60.21.10">
    <property type="match status" value="1"/>
</dbReference>
<name>A0A538T2S0_UNCEI</name>
<dbReference type="SUPFAM" id="SSF49363">
    <property type="entry name" value="Purple acid phosphatase, N-terminal domain"/>
    <property type="match status" value="1"/>
</dbReference>
<dbReference type="Pfam" id="PF05345">
    <property type="entry name" value="He_PIG"/>
    <property type="match status" value="1"/>
</dbReference>
<organism evidence="4 5">
    <name type="scientific">Eiseniibacteriota bacterium</name>
    <dbReference type="NCBI Taxonomy" id="2212470"/>
    <lineage>
        <taxon>Bacteria</taxon>
        <taxon>Candidatus Eiseniibacteriota</taxon>
    </lineage>
</organism>
<dbReference type="Pfam" id="PF00149">
    <property type="entry name" value="Metallophos"/>
    <property type="match status" value="1"/>
</dbReference>
<dbReference type="PANTHER" id="PTHR22953:SF153">
    <property type="entry name" value="PURPLE ACID PHOSPHATASE"/>
    <property type="match status" value="1"/>
</dbReference>
<dbReference type="GO" id="GO:0016020">
    <property type="term" value="C:membrane"/>
    <property type="evidence" value="ECO:0007669"/>
    <property type="project" value="InterPro"/>
</dbReference>
<dbReference type="SMART" id="SM00089">
    <property type="entry name" value="PKD"/>
    <property type="match status" value="4"/>
</dbReference>
<reference evidence="4 5" key="1">
    <citation type="journal article" date="2019" name="Nat. Microbiol.">
        <title>Mediterranean grassland soil C-N compound turnover is dependent on rainfall and depth, and is mediated by genomically divergent microorganisms.</title>
        <authorList>
            <person name="Diamond S."/>
            <person name="Andeer P.F."/>
            <person name="Li Z."/>
            <person name="Crits-Christoph A."/>
            <person name="Burstein D."/>
            <person name="Anantharaman K."/>
            <person name="Lane K.R."/>
            <person name="Thomas B.C."/>
            <person name="Pan C."/>
            <person name="Northen T.R."/>
            <person name="Banfield J.F."/>
        </authorList>
    </citation>
    <scope>NUCLEOTIDE SEQUENCE [LARGE SCALE GENOMIC DNA]</scope>
    <source>
        <strain evidence="4">WS_2</strain>
    </source>
</reference>
<evidence type="ECO:0000313" key="5">
    <source>
        <dbReference type="Proteomes" id="UP000317716"/>
    </source>
</evidence>
<evidence type="ECO:0000313" key="4">
    <source>
        <dbReference type="EMBL" id="TMQ57921.1"/>
    </source>
</evidence>
<dbReference type="InterPro" id="IPR035986">
    <property type="entry name" value="PKD_dom_sf"/>
</dbReference>
<feature type="region of interest" description="Disordered" evidence="2">
    <location>
        <begin position="90"/>
        <end position="124"/>
    </location>
</feature>
<dbReference type="Pfam" id="PF17963">
    <property type="entry name" value="Big_9"/>
    <property type="match status" value="1"/>
</dbReference>
<dbReference type="SUPFAM" id="SSF49313">
    <property type="entry name" value="Cadherin-like"/>
    <property type="match status" value="2"/>
</dbReference>
<dbReference type="PROSITE" id="PS50093">
    <property type="entry name" value="PKD"/>
    <property type="match status" value="2"/>
</dbReference>
<dbReference type="Gene3D" id="2.60.120.260">
    <property type="entry name" value="Galactose-binding domain-like"/>
    <property type="match status" value="1"/>
</dbReference>
<dbReference type="InterPro" id="IPR004843">
    <property type="entry name" value="Calcineurin-like_PHP"/>
</dbReference>
<feature type="non-terminal residue" evidence="4">
    <location>
        <position position="1"/>
    </location>
</feature>
<feature type="compositionally biased region" description="Polar residues" evidence="2">
    <location>
        <begin position="944"/>
        <end position="955"/>
    </location>
</feature>
<dbReference type="SUPFAM" id="SSF49785">
    <property type="entry name" value="Galactose-binding domain-like"/>
    <property type="match status" value="1"/>
</dbReference>
<dbReference type="NCBIfam" id="NF041518">
    <property type="entry name" value="choice_anch_Q"/>
    <property type="match status" value="1"/>
</dbReference>
<dbReference type="SUPFAM" id="SSF56300">
    <property type="entry name" value="Metallo-dependent phosphatases"/>
    <property type="match status" value="1"/>
</dbReference>
<dbReference type="InterPro" id="IPR008963">
    <property type="entry name" value="Purple_acid_Pase-like_N"/>
</dbReference>
<feature type="region of interest" description="Disordered" evidence="2">
    <location>
        <begin position="931"/>
        <end position="961"/>
    </location>
</feature>
<gene>
    <name evidence="4" type="ORF">E6K72_03160</name>
</gene>
<dbReference type="InterPro" id="IPR013783">
    <property type="entry name" value="Ig-like_fold"/>
</dbReference>
<accession>A0A538T2S0</accession>
<feature type="domain" description="PKD" evidence="3">
    <location>
        <begin position="166"/>
        <end position="214"/>
    </location>
</feature>
<keyword evidence="1" id="KW-0732">Signal</keyword>
<dbReference type="SUPFAM" id="SSF49299">
    <property type="entry name" value="PKD domain"/>
    <property type="match status" value="2"/>
</dbReference>
<comment type="caution">
    <text evidence="4">The sequence shown here is derived from an EMBL/GenBank/DDBJ whole genome shotgun (WGS) entry which is preliminary data.</text>
</comment>
<dbReference type="CDD" id="cd00146">
    <property type="entry name" value="PKD"/>
    <property type="match status" value="2"/>
</dbReference>
<dbReference type="GO" id="GO:0005509">
    <property type="term" value="F:calcium ion binding"/>
    <property type="evidence" value="ECO:0007669"/>
    <property type="project" value="InterPro"/>
</dbReference>
<dbReference type="InterPro" id="IPR059226">
    <property type="entry name" value="Choice_anch_Q_dom"/>
</dbReference>
<evidence type="ECO:0000256" key="2">
    <source>
        <dbReference type="SAM" id="MobiDB-lite"/>
    </source>
</evidence>
<dbReference type="PANTHER" id="PTHR22953">
    <property type="entry name" value="ACID PHOSPHATASE RELATED"/>
    <property type="match status" value="1"/>
</dbReference>
<dbReference type="InterPro" id="IPR029052">
    <property type="entry name" value="Metallo-depent_PP-like"/>
</dbReference>
<dbReference type="InterPro" id="IPR000601">
    <property type="entry name" value="PKD_dom"/>
</dbReference>
<dbReference type="InterPro" id="IPR008979">
    <property type="entry name" value="Galactose-bd-like_sf"/>
</dbReference>
<dbReference type="InterPro" id="IPR015919">
    <property type="entry name" value="Cadherin-like_sf"/>
</dbReference>
<protein>
    <submittedName>
        <fullName evidence="4">PKD domain-containing protein</fullName>
    </submittedName>
</protein>
<dbReference type="Gene3D" id="2.60.40.10">
    <property type="entry name" value="Immunoglobulins"/>
    <property type="match status" value="4"/>
</dbReference>
<sequence>CIGASNGLATGRYDLWVSSGSATGFRSDDNLLWNSSAQRPVKLAATDYATVAAFSAVSGTDTRTLQADPRFVNAAGGDFHLRAGSPAIDDANSGLTAWPATDADGRSRLDDPSTPNTGIGPVSYADRGAYEYQTGPNQPPSGTIDSPASDVTIAAGQTVSFAGSGSDPDNSTPLRFSWSFGAGAPGVAAEDPGPVLFATPGTYTAALTVTDALGLADPTPETRLITVTPAPTGVPDDEIHWTLTGQNSVSLDWRGFDGVVRYGLTSAYGSTASGATPSPIPFSSPGPFKEAHISGLQENTVYHYSIGTGPDHTFHTPPPRGASGFTIFAAGDIGSSADFSAVAPLQATIAAERPAFVLMVGDLTYGNTTRQSSVDQHFNDVMVWSQDAAYMPVWGNHEWDSPEDDLRNYRGRFDLPHPQTALGSPAAGGEDWSWFDYGNVRFISCPEPFVLGTWSDWHNQAAALMDQAQADSAIHFIVTFVHRPAYSSGHHGDDGIRAYLDALAVTHSKYVLDLCGHSHDYERTYPQHGVVHVTAGVGGAELEAESGTCVWRGGCPAPAWSAFRAMHHASVRLRFYPIGILGEAICGPAASADDITCAPGTIIDRFVIGTLDRAPIVSAPAITGVDENGALTLNVTASDPDGNVIAALSAAGLPVGASFTAGAGNTSGTLRWTPTFDQAGVYGVTFRAANALSDSATTTITVRNVDRAPVVTAPATAGGAEVSAITFAVSASDPDGQTIASLVASGLPSGATFSANASRTSGTFSWTPASGQSGRYAVTFTAANSLSGTATTIVTVTASGATPSPIPFSSPGPFKEAHISGLQENTVYHYSIGTGPDHTFHTPPPRGASGFTIFAAGDIGSSADFSAVAPLQATIAAERPAFVLMVGDLTAGNTTGRLTWTPTTADIGPHAATYTATNALSGAASTAITVRSPNQPPVPALSASPATGNEPVTVTASASGSSDPDGSIASFLFDFGDGTTQGPQLGASATHLYRAGSWSLSVTATDNQGASATKTIPVCVAWVPGQPNLVGNPSFEAGTSGWGATQSVTMSRAAGGFDGGWALQMSGPLSVGGFGCNDAPNWVTAVPAAGTHYRCTAWVRAPAVSGSAKIQLREYAGSTKLGSVLSPGVVLCPDWQMVMVDYVTVAAGSNLDLQVLDSPLNSNEAFYADDITLFNTTPLVGVAGDSIPDLGSRIPLVAKVAPSPLRTVSTLSFVTSRPGPLRVTLFDVGGRRVRIVLDQASAPAGLHVATVDGNDDRGRTLGSGLYFYRIRALEGVSTGRIAIVR</sequence>
<dbReference type="InterPro" id="IPR022409">
    <property type="entry name" value="PKD/Chitinase_dom"/>
</dbReference>
<dbReference type="InterPro" id="IPR039331">
    <property type="entry name" value="PAPs-like"/>
</dbReference>